<evidence type="ECO:0000313" key="1">
    <source>
        <dbReference type="EMBL" id="GAA4252586.1"/>
    </source>
</evidence>
<sequence length="156" mass="16511">MTTSPVPAVIPSAQPHPRSSIAAAAARLRGPLPLAELTQRPAGSLRFGLASIDTNGRVVDSALIRTLGWTTATRLRIQTCVDLIVVLADRHGVFRLGPPGYLRLPATARHWCGLRAGDRLLLAADPANSLLVVHPPAVLEEMVAGLHAARFREGAA</sequence>
<accession>A0ABP8DDD0</accession>
<protein>
    <recommendedName>
        <fullName evidence="3">SpoVT-AbrB domain-containing protein</fullName>
    </recommendedName>
</protein>
<comment type="caution">
    <text evidence="1">The sequence shown here is derived from an EMBL/GenBank/DDBJ whole genome shotgun (WGS) entry which is preliminary data.</text>
</comment>
<reference evidence="2" key="1">
    <citation type="journal article" date="2019" name="Int. J. Syst. Evol. Microbiol.">
        <title>The Global Catalogue of Microorganisms (GCM) 10K type strain sequencing project: providing services to taxonomists for standard genome sequencing and annotation.</title>
        <authorList>
            <consortium name="The Broad Institute Genomics Platform"/>
            <consortium name="The Broad Institute Genome Sequencing Center for Infectious Disease"/>
            <person name="Wu L."/>
            <person name="Ma J."/>
        </authorList>
    </citation>
    <scope>NUCLEOTIDE SEQUENCE [LARGE SCALE GENOMIC DNA]</scope>
    <source>
        <strain evidence="2">JCM 17441</strain>
    </source>
</reference>
<keyword evidence="2" id="KW-1185">Reference proteome</keyword>
<organism evidence="1 2">
    <name type="scientific">Dactylosporangium darangshiense</name>
    <dbReference type="NCBI Taxonomy" id="579108"/>
    <lineage>
        <taxon>Bacteria</taxon>
        <taxon>Bacillati</taxon>
        <taxon>Actinomycetota</taxon>
        <taxon>Actinomycetes</taxon>
        <taxon>Micromonosporales</taxon>
        <taxon>Micromonosporaceae</taxon>
        <taxon>Dactylosporangium</taxon>
    </lineage>
</organism>
<dbReference type="RefSeq" id="WP_345129585.1">
    <property type="nucleotide sequence ID" value="NZ_BAABAT010000013.1"/>
</dbReference>
<evidence type="ECO:0000313" key="2">
    <source>
        <dbReference type="Proteomes" id="UP001500620"/>
    </source>
</evidence>
<name>A0ABP8DDD0_9ACTN</name>
<proteinExistence type="predicted"/>
<dbReference type="EMBL" id="BAABAT010000013">
    <property type="protein sequence ID" value="GAA4252586.1"/>
    <property type="molecule type" value="Genomic_DNA"/>
</dbReference>
<gene>
    <name evidence="1" type="ORF">GCM10022255_049980</name>
</gene>
<dbReference type="Proteomes" id="UP001500620">
    <property type="component" value="Unassembled WGS sequence"/>
</dbReference>
<evidence type="ECO:0008006" key="3">
    <source>
        <dbReference type="Google" id="ProtNLM"/>
    </source>
</evidence>